<keyword evidence="3" id="KW-1185">Reference proteome</keyword>
<reference evidence="2" key="2">
    <citation type="submission" date="2020-09" db="EMBL/GenBank/DDBJ databases">
        <authorList>
            <person name="Sun Q."/>
            <person name="Ohkuma M."/>
        </authorList>
    </citation>
    <scope>NUCLEOTIDE SEQUENCE</scope>
    <source>
        <strain evidence="2">JCM 3313</strain>
    </source>
</reference>
<accession>A0A918EBP5</accession>
<dbReference type="RefSeq" id="WP_189222233.1">
    <property type="nucleotide sequence ID" value="NZ_BMRG01000002.1"/>
</dbReference>
<dbReference type="Proteomes" id="UP000639606">
    <property type="component" value="Unassembled WGS sequence"/>
</dbReference>
<proteinExistence type="predicted"/>
<organism evidence="2 3">
    <name type="scientific">Saccharothrix coeruleofusca</name>
    <dbReference type="NCBI Taxonomy" id="33919"/>
    <lineage>
        <taxon>Bacteria</taxon>
        <taxon>Bacillati</taxon>
        <taxon>Actinomycetota</taxon>
        <taxon>Actinomycetes</taxon>
        <taxon>Pseudonocardiales</taxon>
        <taxon>Pseudonocardiaceae</taxon>
        <taxon>Saccharothrix</taxon>
    </lineage>
</organism>
<gene>
    <name evidence="2" type="ORF">GCM10010185_14160</name>
</gene>
<evidence type="ECO:0000256" key="1">
    <source>
        <dbReference type="SAM" id="MobiDB-lite"/>
    </source>
</evidence>
<feature type="region of interest" description="Disordered" evidence="1">
    <location>
        <begin position="88"/>
        <end position="110"/>
    </location>
</feature>
<evidence type="ECO:0000313" key="3">
    <source>
        <dbReference type="Proteomes" id="UP000639606"/>
    </source>
</evidence>
<dbReference type="EMBL" id="BMRG01000002">
    <property type="protein sequence ID" value="GGP43655.1"/>
    <property type="molecule type" value="Genomic_DNA"/>
</dbReference>
<dbReference type="AlphaFoldDB" id="A0A918EBP5"/>
<reference evidence="2" key="1">
    <citation type="journal article" date="2014" name="Int. J. Syst. Evol. Microbiol.">
        <title>Complete genome sequence of Corynebacterium casei LMG S-19264T (=DSM 44701T), isolated from a smear-ripened cheese.</title>
        <authorList>
            <consortium name="US DOE Joint Genome Institute (JGI-PGF)"/>
            <person name="Walter F."/>
            <person name="Albersmeier A."/>
            <person name="Kalinowski J."/>
            <person name="Ruckert C."/>
        </authorList>
    </citation>
    <scope>NUCLEOTIDE SEQUENCE</scope>
    <source>
        <strain evidence="2">JCM 3313</strain>
    </source>
</reference>
<name>A0A918EBP5_9PSEU</name>
<comment type="caution">
    <text evidence="2">The sequence shown here is derived from an EMBL/GenBank/DDBJ whole genome shotgun (WGS) entry which is preliminary data.</text>
</comment>
<protein>
    <submittedName>
        <fullName evidence="2">Uncharacterized protein</fullName>
    </submittedName>
</protein>
<sequence>MTRRAVLVIMSLIAGFVVFGPVAPVHVGAVAAVATPIDAAHLPSATNRTPAVHPVQHLGHLGKPLDGVQPAVHVPPQPVVRADVVDPTHLAPEGLSQVPLGERAPPRTSR</sequence>
<evidence type="ECO:0000313" key="2">
    <source>
        <dbReference type="EMBL" id="GGP43655.1"/>
    </source>
</evidence>